<sequence>MRRLSGYLLATLVTLTVLVALIVSGLRLALPHLERFRPQIVEKIEQYSGVPMKIGSLDANWQSFGPTLDVRDISLAQPKGNIRIQRVTVALDVWQSLLHWRWQFRDLTFYHLNANSNEPFNRSSSGSDGFESDTLTNIFLYQFDHFILRDSKVTFPSPSGTRIQLNIPNLTWLNTATRHRAEGQVMFSTQEGQHGNLQVRMDLHDKNGLLSDGQVYLQADEIEMKPWLSRWVNRNTGLHSAKFSLASWLTVTDGEIQGGHLVLKQGEANWSTADKQHDLTVDNLNLQVGRVAGGWTFDIPQLNLATDGVAWPKGSLSAMYRPENTRFIGPDQPEELRLRATDLQLERIGPILPTLAFLTPDAIGRWDDIRPKGHISYAGVDIPLQQPERSRFIGAWQDVSWQAWKLLPGVNHFNGSVSGSAMNAGLHFSLKDSVLPYGDMFRAPLEVSHASGYTSFINNDKGWSLSGDNLDIQAKSLWATGEFKYQSPKEGQPWLSILSGIRLYDAAQAWRYFPEPLMGTHLVDYLTGALEGGKVDNATLVYAGNPHYFPYQHNEGQFQVFVPLRDATFRFQPEWAPLSNLAIDLNFLNDGLWMDAPHTKLGDVDGTDITAVIPVYHKEKLLVDAKVSGSGKAVHEYFKTSPLADSVGAALDELEVGGNVSGRLHLDIPLDGKATRASGDVTFKNNALLIKPLDSTFTQLNGSLHFDNGNLTSSPMNASWFGQPVNFTFSTAEGEQDFGVDVALNADWQPAKLPWMPTALAKDVSGSAPWNTKVAIKLPHKGHPSYDVQVNADLKNVSSHLPSPLDKARGEALPLVVNAKGDLNGFILSGSLGPKNHFNSQLILQKHGVKLARAAWSDNSRKVPALPESESLTLNLPALDGEEWLAALAPALSDKSKTSGSSFSYPQVVNLSTPQLILAGQTWHQLTVSASKLANGTHISAKGREINGVADLDNNNVLRANLAYLYYNPEWSTATPAPSEAPQIPSTVKKISFSQWPSMILRCQDCWMMGQRLRQVNADLTPRGDQLVLSNGLINTGNTQLTLTGTWNQSGDKDHTTLKGRLKGANVTNSSDYFGFASPLKNSPFDIHFDVNWMGEPWSPQVNSLNGTLSSKLGKGEIDNAGGGRAGQLLRLVSFDALLRKLKLDFSDTFGQGFYYDSIRGNGKFKNGILSTNDLLVDGLAADIAMDGSVNFVTRRIDMQAVVAPEISATVGVATAFVINPVVGAAVFAASKVLAPLWNKISLIRYNITGSLDHPTINEVLRQPKEK</sequence>
<dbReference type="PANTHER" id="PTHR38690">
    <property type="entry name" value="PROTEASE-RELATED"/>
    <property type="match status" value="1"/>
</dbReference>
<evidence type="ECO:0000313" key="2">
    <source>
        <dbReference type="EMBL" id="PAV95643.1"/>
    </source>
</evidence>
<dbReference type="AlphaFoldDB" id="A0A2A2MA10"/>
<dbReference type="RefSeq" id="WP_039184654.1">
    <property type="nucleotide sequence ID" value="NZ_CAUFSP010000004.1"/>
</dbReference>
<gene>
    <name evidence="2" type="ORF">CJD50_14485</name>
</gene>
<dbReference type="EMBL" id="NQMS01000006">
    <property type="protein sequence ID" value="PAV95643.1"/>
    <property type="molecule type" value="Genomic_DNA"/>
</dbReference>
<evidence type="ECO:0000259" key="1">
    <source>
        <dbReference type="Pfam" id="PF13116"/>
    </source>
</evidence>
<accession>A0A2A2MA10</accession>
<dbReference type="Pfam" id="PF13116">
    <property type="entry name" value="YhdP"/>
    <property type="match status" value="1"/>
</dbReference>
<dbReference type="PANTHER" id="PTHR38690:SF1">
    <property type="entry name" value="PROTEASE"/>
    <property type="match status" value="1"/>
</dbReference>
<dbReference type="OrthoDB" id="9762238at2"/>
<protein>
    <submittedName>
        <fullName evidence="2">TIGR02099 family protein</fullName>
    </submittedName>
</protein>
<reference evidence="2 3" key="1">
    <citation type="submission" date="2017-08" db="EMBL/GenBank/DDBJ databases">
        <title>Draft Genome Sequence of Hafnia alvei CITHA-6 Isolated from Raw Bovine Milk.</title>
        <authorList>
            <person name="Culligan E.P."/>
            <person name="Mcsweeney A."/>
            <person name="O'Doherty C."/>
            <person name="Gleeson E."/>
            <person name="O'Riordan D."/>
            <person name="Sleator R.D."/>
        </authorList>
    </citation>
    <scope>NUCLEOTIDE SEQUENCE [LARGE SCALE GENOMIC DNA]</scope>
    <source>
        <strain evidence="2 3">CITHA-6</strain>
    </source>
</reference>
<dbReference type="InterPro" id="IPR025263">
    <property type="entry name" value="YhdP_central"/>
</dbReference>
<feature type="domain" description="YhdP central" evidence="1">
    <location>
        <begin position="1"/>
        <end position="1257"/>
    </location>
</feature>
<evidence type="ECO:0000313" key="3">
    <source>
        <dbReference type="Proteomes" id="UP000218796"/>
    </source>
</evidence>
<dbReference type="NCBIfam" id="TIGR02099">
    <property type="entry name" value="YhdP family protein"/>
    <property type="match status" value="1"/>
</dbReference>
<dbReference type="Proteomes" id="UP000218796">
    <property type="component" value="Unassembled WGS sequence"/>
</dbReference>
<comment type="caution">
    <text evidence="2">The sequence shown here is derived from an EMBL/GenBank/DDBJ whole genome shotgun (WGS) entry which is preliminary data.</text>
</comment>
<keyword evidence="3" id="KW-1185">Reference proteome</keyword>
<dbReference type="InterPro" id="IPR011836">
    <property type="entry name" value="YhdP"/>
</dbReference>
<proteinExistence type="predicted"/>
<organism evidence="2 3">
    <name type="scientific">Hafnia paralvei</name>
    <dbReference type="NCBI Taxonomy" id="546367"/>
    <lineage>
        <taxon>Bacteria</taxon>
        <taxon>Pseudomonadati</taxon>
        <taxon>Pseudomonadota</taxon>
        <taxon>Gammaproteobacteria</taxon>
        <taxon>Enterobacterales</taxon>
        <taxon>Hafniaceae</taxon>
        <taxon>Hafnia</taxon>
    </lineage>
</organism>
<dbReference type="NCBIfam" id="NF008148">
    <property type="entry name" value="PRK10899.1"/>
    <property type="match status" value="1"/>
</dbReference>
<name>A0A2A2MA10_9GAMM</name>